<reference evidence="1 2" key="1">
    <citation type="submission" date="2013-09" db="EMBL/GenBank/DDBJ databases">
        <authorList>
            <person name="Zeng Z."/>
            <person name="Chen C."/>
        </authorList>
    </citation>
    <scope>NUCLEOTIDE SEQUENCE [LARGE SCALE GENOMIC DNA]</scope>
    <source>
        <strain evidence="1 2">F44-8</strain>
    </source>
</reference>
<dbReference type="InterPro" id="IPR032710">
    <property type="entry name" value="NTF2-like_dom_sf"/>
</dbReference>
<dbReference type="eggNOG" id="COG3631">
    <property type="taxonomic scope" value="Bacteria"/>
</dbReference>
<dbReference type="RefSeq" id="WP_035133535.1">
    <property type="nucleotide sequence ID" value="NZ_JRLV01000009.1"/>
</dbReference>
<evidence type="ECO:0008006" key="3">
    <source>
        <dbReference type="Google" id="ProtNLM"/>
    </source>
</evidence>
<comment type="caution">
    <text evidence="1">The sequence shown here is derived from an EMBL/GenBank/DDBJ whole genome shotgun (WGS) entry which is preliminary data.</text>
</comment>
<dbReference type="EMBL" id="JRLV01000009">
    <property type="protein sequence ID" value="KGO80764.1"/>
    <property type="molecule type" value="Genomic_DNA"/>
</dbReference>
<keyword evidence="2" id="KW-1185">Reference proteome</keyword>
<sequence>MDTTDLPKVVLGLVKAQNDFDAVAYTDCFSENAEVFDEGKTYKGKKEIKAWIEDANKRYQVMMKPVAYAETGTDTSILSAEISGSFPGSPLVLQYHFNIVEEEIHSLEITS</sequence>
<dbReference type="Gene3D" id="3.10.450.50">
    <property type="match status" value="1"/>
</dbReference>
<protein>
    <recommendedName>
        <fullName evidence="3">SnoaL-like domain-containing protein</fullName>
    </recommendedName>
</protein>
<evidence type="ECO:0000313" key="2">
    <source>
        <dbReference type="Proteomes" id="UP000030129"/>
    </source>
</evidence>
<name>A0A0A2LLI0_9FLAO</name>
<dbReference type="AlphaFoldDB" id="A0A0A2LLI0"/>
<proteinExistence type="predicted"/>
<gene>
    <name evidence="1" type="ORF">Q763_09505</name>
</gene>
<dbReference type="SUPFAM" id="SSF54427">
    <property type="entry name" value="NTF2-like"/>
    <property type="match status" value="1"/>
</dbReference>
<dbReference type="STRING" id="1406840.Q763_09505"/>
<accession>A0A0A2LLI0</accession>
<dbReference type="Proteomes" id="UP000030129">
    <property type="component" value="Unassembled WGS sequence"/>
</dbReference>
<organism evidence="1 2">
    <name type="scientific">Flavobacterium beibuense F44-8</name>
    <dbReference type="NCBI Taxonomy" id="1406840"/>
    <lineage>
        <taxon>Bacteria</taxon>
        <taxon>Pseudomonadati</taxon>
        <taxon>Bacteroidota</taxon>
        <taxon>Flavobacteriia</taxon>
        <taxon>Flavobacteriales</taxon>
        <taxon>Flavobacteriaceae</taxon>
        <taxon>Flavobacterium</taxon>
    </lineage>
</organism>
<evidence type="ECO:0000313" key="1">
    <source>
        <dbReference type="EMBL" id="KGO80764.1"/>
    </source>
</evidence>